<dbReference type="EMBL" id="CAKC01000072">
    <property type="protein sequence ID" value="CCI87500.1"/>
    <property type="molecule type" value="Genomic_DNA"/>
</dbReference>
<keyword evidence="2" id="KW-0413">Isomerase</keyword>
<protein>
    <submittedName>
        <fullName evidence="2 3">Phosphoglycerate mutase</fullName>
        <ecNumber evidence="2">5.4.2.1</ecNumber>
    </submittedName>
</protein>
<organism evidence="2 4">
    <name type="scientific">Lactobacillus gigeriorum DSM 23908 = CRBIP 24.85</name>
    <dbReference type="NCBI Taxonomy" id="1423751"/>
    <lineage>
        <taxon>Bacteria</taxon>
        <taxon>Bacillati</taxon>
        <taxon>Bacillota</taxon>
        <taxon>Bacilli</taxon>
        <taxon>Lactobacillales</taxon>
        <taxon>Lactobacillaceae</taxon>
        <taxon>Lactobacillus</taxon>
    </lineage>
</organism>
<dbReference type="InterPro" id="IPR013078">
    <property type="entry name" value="His_Pase_superF_clade-1"/>
</dbReference>
<dbReference type="SUPFAM" id="SSF53254">
    <property type="entry name" value="Phosphoglycerate mutase-like"/>
    <property type="match status" value="1"/>
</dbReference>
<feature type="binding site" evidence="1">
    <location>
        <position position="60"/>
    </location>
    <ligand>
        <name>substrate</name>
    </ligand>
</feature>
<dbReference type="SMART" id="SM00855">
    <property type="entry name" value="PGAM"/>
    <property type="match status" value="1"/>
</dbReference>
<dbReference type="Proteomes" id="UP000051521">
    <property type="component" value="Unassembled WGS sequence"/>
</dbReference>
<accession>I7K1K5</accession>
<dbReference type="EMBL" id="AYZO01000042">
    <property type="protein sequence ID" value="KRN09623.1"/>
    <property type="molecule type" value="Genomic_DNA"/>
</dbReference>
<feature type="binding site" evidence="1">
    <location>
        <begin position="8"/>
        <end position="15"/>
    </location>
    <ligand>
        <name>substrate</name>
    </ligand>
</feature>
<reference evidence="3 5" key="2">
    <citation type="journal article" date="2015" name="Genome Announc.">
        <title>Expanding the biotechnology potential of lactobacilli through comparative genomics of 213 strains and associated genera.</title>
        <authorList>
            <person name="Sun Z."/>
            <person name="Harris H.M."/>
            <person name="McCann A."/>
            <person name="Guo C."/>
            <person name="Argimon S."/>
            <person name="Zhang W."/>
            <person name="Yang X."/>
            <person name="Jeffery I.B."/>
            <person name="Cooney J.C."/>
            <person name="Kagawa T.F."/>
            <person name="Liu W."/>
            <person name="Song Y."/>
            <person name="Salvetti E."/>
            <person name="Wrobel A."/>
            <person name="Rasinkangas P."/>
            <person name="Parkhill J."/>
            <person name="Rea M.C."/>
            <person name="O'Sullivan O."/>
            <person name="Ritari J."/>
            <person name="Douillard F.P."/>
            <person name="Paul Ross R."/>
            <person name="Yang R."/>
            <person name="Briner A.E."/>
            <person name="Felis G.E."/>
            <person name="de Vos W.M."/>
            <person name="Barrangou R."/>
            <person name="Klaenhammer T.R."/>
            <person name="Caufield P.W."/>
            <person name="Cui Y."/>
            <person name="Zhang H."/>
            <person name="O'Toole P.W."/>
        </authorList>
    </citation>
    <scope>NUCLEOTIDE SEQUENCE [LARGE SCALE GENOMIC DNA]</scope>
    <source>
        <strain evidence="3 5">DSM 23908</strain>
    </source>
</reference>
<dbReference type="RefSeq" id="WP_008473747.1">
    <property type="nucleotide sequence ID" value="NZ_AYZO01000042.1"/>
</dbReference>
<gene>
    <name evidence="2" type="ORF">BN52_05130</name>
    <name evidence="3" type="ORF">FC38_GL001385</name>
</gene>
<evidence type="ECO:0000313" key="5">
    <source>
        <dbReference type="Proteomes" id="UP000051521"/>
    </source>
</evidence>
<dbReference type="InterPro" id="IPR029033">
    <property type="entry name" value="His_PPase_superfam"/>
</dbReference>
<dbReference type="Gene3D" id="3.40.50.1240">
    <property type="entry name" value="Phosphoglycerate mutase-like"/>
    <property type="match status" value="1"/>
</dbReference>
<dbReference type="GO" id="GO:0016791">
    <property type="term" value="F:phosphatase activity"/>
    <property type="evidence" value="ECO:0007669"/>
    <property type="project" value="TreeGrafter"/>
</dbReference>
<reference evidence="2 4" key="1">
    <citation type="submission" date="2012-06" db="EMBL/GenBank/DDBJ databases">
        <title>Draft genome sequence of Lactobacillus gigeriorum CRBIP 24.85T, isolated from chicken crop.</title>
        <authorList>
            <person name="Cousin S."/>
            <person name="Ma L."/>
            <person name="Creno S."/>
            <person name="Clermont D."/>
            <person name="Loux V."/>
            <person name="Bizet C."/>
            <person name="Bouchier C."/>
        </authorList>
    </citation>
    <scope>NUCLEOTIDE SEQUENCE [LARGE SCALE GENOMIC DNA]</scope>
    <source>
        <strain evidence="4">CRBIP 24.85T</strain>
        <strain evidence="2">Type strain: CRBIP 24.85</strain>
    </source>
</reference>
<evidence type="ECO:0000313" key="2">
    <source>
        <dbReference type="EMBL" id="CCI87500.1"/>
    </source>
</evidence>
<dbReference type="Pfam" id="PF00300">
    <property type="entry name" value="His_Phos_1"/>
    <property type="match status" value="1"/>
</dbReference>
<dbReference type="EC" id="5.4.2.1" evidence="2"/>
<dbReference type="PANTHER" id="PTHR48100">
    <property type="entry name" value="BROAD-SPECIFICITY PHOSPHATASE YOR283W-RELATED"/>
    <property type="match status" value="1"/>
</dbReference>
<dbReference type="Proteomes" id="UP000009326">
    <property type="component" value="Unassembled WGS sequence"/>
</dbReference>
<dbReference type="PANTHER" id="PTHR48100:SF5">
    <property type="entry name" value="HISTIDINE PHOSPHATASE FAMILY PROTEIN"/>
    <property type="match status" value="1"/>
</dbReference>
<dbReference type="AlphaFoldDB" id="I7K1K5"/>
<name>I7K1K5_9LACO</name>
<evidence type="ECO:0000256" key="1">
    <source>
        <dbReference type="PIRSR" id="PIRSR613078-2"/>
    </source>
</evidence>
<sequence length="197" mass="22348">MIDLYLVRHGQTYFNYYHKIQGWCDSPLTPLGIKQAEATRDYLQEAKLQFDYAFASTAERASDTLEIITAGKMPYQRLKGLREFSFGKFEAHDETLNPKPPYGDFFKQFGGESQTEVEERMYATVTALLKDVPDNKKVLVVSHAGALMNFLRRALNSDKPLTGKHFGNCAVVHLGYDGKKFTLLEVADPARDVKVEE</sequence>
<comment type="caution">
    <text evidence="2">The sequence shown here is derived from an EMBL/GenBank/DDBJ whole genome shotgun (WGS) entry which is preliminary data.</text>
</comment>
<keyword evidence="5" id="KW-1185">Reference proteome</keyword>
<dbReference type="GO" id="GO:0005737">
    <property type="term" value="C:cytoplasm"/>
    <property type="evidence" value="ECO:0007669"/>
    <property type="project" value="TreeGrafter"/>
</dbReference>
<dbReference type="CDD" id="cd07067">
    <property type="entry name" value="HP_PGM_like"/>
    <property type="match status" value="1"/>
</dbReference>
<evidence type="ECO:0000313" key="3">
    <source>
        <dbReference type="EMBL" id="KRN09623.1"/>
    </source>
</evidence>
<dbReference type="OrthoDB" id="9782128at2"/>
<evidence type="ECO:0000313" key="4">
    <source>
        <dbReference type="Proteomes" id="UP000009326"/>
    </source>
</evidence>
<dbReference type="STRING" id="1423751.FC38_GL001385"/>
<dbReference type="PATRIC" id="fig|1423751.3.peg.1428"/>
<dbReference type="InterPro" id="IPR050275">
    <property type="entry name" value="PGM_Phosphatase"/>
</dbReference>
<dbReference type="GO" id="GO:0016853">
    <property type="term" value="F:isomerase activity"/>
    <property type="evidence" value="ECO:0007669"/>
    <property type="project" value="UniProtKB-KW"/>
</dbReference>
<proteinExistence type="predicted"/>